<evidence type="ECO:0000259" key="3">
    <source>
        <dbReference type="PROSITE" id="PS50011"/>
    </source>
</evidence>
<evidence type="ECO:0000313" key="5">
    <source>
        <dbReference type="Proteomes" id="UP001500665"/>
    </source>
</evidence>
<proteinExistence type="predicted"/>
<dbReference type="PROSITE" id="PS50011">
    <property type="entry name" value="PROTEIN_KINASE_DOM"/>
    <property type="match status" value="1"/>
</dbReference>
<dbReference type="InterPro" id="IPR008271">
    <property type="entry name" value="Ser/Thr_kinase_AS"/>
</dbReference>
<dbReference type="EMBL" id="BAAAHH010000033">
    <property type="protein sequence ID" value="GAA0964156.1"/>
    <property type="molecule type" value="Genomic_DNA"/>
</dbReference>
<dbReference type="Pfam" id="PF00069">
    <property type="entry name" value="Pkinase"/>
    <property type="match status" value="1"/>
</dbReference>
<dbReference type="InterPro" id="IPR045269">
    <property type="entry name" value="Atg1-like"/>
</dbReference>
<dbReference type="Gene3D" id="1.10.510.10">
    <property type="entry name" value="Transferase(Phosphotransferase) domain 1"/>
    <property type="match status" value="1"/>
</dbReference>
<dbReference type="RefSeq" id="WP_344244661.1">
    <property type="nucleotide sequence ID" value="NZ_BAAAHH010000033.1"/>
</dbReference>
<evidence type="ECO:0000256" key="1">
    <source>
        <dbReference type="SAM" id="MobiDB-lite"/>
    </source>
</evidence>
<name>A0ABP4CBN0_9ACTN</name>
<comment type="caution">
    <text evidence="4">The sequence shown here is derived from an EMBL/GenBank/DDBJ whole genome shotgun (WGS) entry which is preliminary data.</text>
</comment>
<evidence type="ECO:0000313" key="4">
    <source>
        <dbReference type="EMBL" id="GAA0964156.1"/>
    </source>
</evidence>
<dbReference type="SUPFAM" id="SSF56112">
    <property type="entry name" value="Protein kinase-like (PK-like)"/>
    <property type="match status" value="1"/>
</dbReference>
<dbReference type="SMART" id="SM00220">
    <property type="entry name" value="S_TKc"/>
    <property type="match status" value="1"/>
</dbReference>
<dbReference type="PANTHER" id="PTHR24348">
    <property type="entry name" value="SERINE/THREONINE-PROTEIN KINASE UNC-51-RELATED"/>
    <property type="match status" value="1"/>
</dbReference>
<gene>
    <name evidence="4" type="ORF">GCM10009550_61390</name>
</gene>
<dbReference type="Proteomes" id="UP001500665">
    <property type="component" value="Unassembled WGS sequence"/>
</dbReference>
<organism evidence="4 5">
    <name type="scientific">Actinocorallia libanotica</name>
    <dbReference type="NCBI Taxonomy" id="46162"/>
    <lineage>
        <taxon>Bacteria</taxon>
        <taxon>Bacillati</taxon>
        <taxon>Actinomycetota</taxon>
        <taxon>Actinomycetes</taxon>
        <taxon>Streptosporangiales</taxon>
        <taxon>Thermomonosporaceae</taxon>
        <taxon>Actinocorallia</taxon>
    </lineage>
</organism>
<dbReference type="InterPro" id="IPR000719">
    <property type="entry name" value="Prot_kinase_dom"/>
</dbReference>
<feature type="region of interest" description="Disordered" evidence="1">
    <location>
        <begin position="289"/>
        <end position="322"/>
    </location>
</feature>
<feature type="transmembrane region" description="Helical" evidence="2">
    <location>
        <begin position="359"/>
        <end position="381"/>
    </location>
</feature>
<feature type="transmembrane region" description="Helical" evidence="2">
    <location>
        <begin position="473"/>
        <end position="491"/>
    </location>
</feature>
<keyword evidence="5" id="KW-1185">Reference proteome</keyword>
<dbReference type="PROSITE" id="PS00108">
    <property type="entry name" value="PROTEIN_KINASE_ST"/>
    <property type="match status" value="1"/>
</dbReference>
<keyword evidence="2" id="KW-0472">Membrane</keyword>
<protein>
    <recommendedName>
        <fullName evidence="3">Protein kinase domain-containing protein</fullName>
    </recommendedName>
</protein>
<feature type="domain" description="Protein kinase" evidence="3">
    <location>
        <begin position="41"/>
        <end position="278"/>
    </location>
</feature>
<keyword evidence="2" id="KW-1133">Transmembrane helix</keyword>
<feature type="transmembrane region" description="Helical" evidence="2">
    <location>
        <begin position="497"/>
        <end position="517"/>
    </location>
</feature>
<keyword evidence="2" id="KW-0812">Transmembrane</keyword>
<dbReference type="InterPro" id="IPR011009">
    <property type="entry name" value="Kinase-like_dom_sf"/>
</dbReference>
<feature type="compositionally biased region" description="Basic and acidic residues" evidence="1">
    <location>
        <begin position="1"/>
        <end position="11"/>
    </location>
</feature>
<feature type="transmembrane region" description="Helical" evidence="2">
    <location>
        <begin position="401"/>
        <end position="424"/>
    </location>
</feature>
<reference evidence="5" key="1">
    <citation type="journal article" date="2019" name="Int. J. Syst. Evol. Microbiol.">
        <title>The Global Catalogue of Microorganisms (GCM) 10K type strain sequencing project: providing services to taxonomists for standard genome sequencing and annotation.</title>
        <authorList>
            <consortium name="The Broad Institute Genomics Platform"/>
            <consortium name="The Broad Institute Genome Sequencing Center for Infectious Disease"/>
            <person name="Wu L."/>
            <person name="Ma J."/>
        </authorList>
    </citation>
    <scope>NUCLEOTIDE SEQUENCE [LARGE SCALE GENOMIC DNA]</scope>
    <source>
        <strain evidence="5">JCM 10696</strain>
    </source>
</reference>
<sequence>MDDPQWTRRDPGVTSRDAQGAQQAGGDSLVRLPGVLGSRFAVEGELPVQGAESDLLLVREHSGGEQRYVVKIYRRGYSADREVWEALPRLTSRYVVRVLETGHADGRDYEILEYLPEGNLKALSQGRRVDPTAAVAQLAEGLKALHDVGIVHRDLKPENVLVRGSELVIADFGLSRVLEQSVVFASASRTLAYAAPESLSGQVSPARDWWSLGMIARELITGRRPFDGLSETVVVDHLATRAIENDDVQDPHLRLLCQGLLTRDPRRRWGYAQIMAWLRGEAPAVQEEAAEPVRPYVPPQASSSSGAQRPYGTRPPDGARLPDGVDAAADAYRAEGRAALWEQRENKRKAGRSAARVRAVLWSLAFLALWSAGSFVVAAMAGETQPGETAGVGGVQRASEVPLGLMLAAGALAWLVSAAVEVALAHQQGADYLAGGPWAALAKGGKVVSGGLSKTSQAVSNTARRTGVRGCGVALLAAMIPVLMLLVLVSVLSSLAWLLWLLLVAVATVGHALGGGVRSHRWREANSARRKEVIEG</sequence>
<evidence type="ECO:0000256" key="2">
    <source>
        <dbReference type="SAM" id="Phobius"/>
    </source>
</evidence>
<accession>A0ABP4CBN0</accession>
<dbReference type="CDD" id="cd14014">
    <property type="entry name" value="STKc_PknB_like"/>
    <property type="match status" value="1"/>
</dbReference>
<feature type="region of interest" description="Disordered" evidence="1">
    <location>
        <begin position="1"/>
        <end position="27"/>
    </location>
</feature>